<sequence length="78" mass="8869">MEKILTEINRKLETGYAALDLEVDFGYTNGNAEIEGYYLSKLNGRGSIPITEVLCGKEEVDTNLLIEELDKLDIWHCF</sequence>
<protein>
    <submittedName>
        <fullName evidence="1">Uncharacterized protein</fullName>
    </submittedName>
</protein>
<organism evidence="1 2">
    <name type="scientific">Kineothrix sedimenti</name>
    <dbReference type="NCBI Taxonomy" id="3123317"/>
    <lineage>
        <taxon>Bacteria</taxon>
        <taxon>Bacillati</taxon>
        <taxon>Bacillota</taxon>
        <taxon>Clostridia</taxon>
        <taxon>Lachnospirales</taxon>
        <taxon>Lachnospiraceae</taxon>
        <taxon>Kineothrix</taxon>
    </lineage>
</organism>
<reference evidence="1 2" key="1">
    <citation type="submission" date="2024-02" db="EMBL/GenBank/DDBJ databases">
        <title>Bacterial strain from lacustrine sediment.</title>
        <authorList>
            <person name="Petit C."/>
            <person name="Fadhlaoui K."/>
        </authorList>
    </citation>
    <scope>NUCLEOTIDE SEQUENCE [LARGE SCALE GENOMIC DNA]</scope>
    <source>
        <strain evidence="1 2">IPX-CK</strain>
    </source>
</reference>
<gene>
    <name evidence="1" type="ORF">V6984_09020</name>
</gene>
<proteinExistence type="predicted"/>
<evidence type="ECO:0000313" key="1">
    <source>
        <dbReference type="EMBL" id="XAH75877.1"/>
    </source>
</evidence>
<dbReference type="RefSeq" id="WP_342759453.1">
    <property type="nucleotide sequence ID" value="NZ_CP146256.1"/>
</dbReference>
<keyword evidence="2" id="KW-1185">Reference proteome</keyword>
<evidence type="ECO:0000313" key="2">
    <source>
        <dbReference type="Proteomes" id="UP001451571"/>
    </source>
</evidence>
<dbReference type="Proteomes" id="UP001451571">
    <property type="component" value="Chromosome"/>
</dbReference>
<accession>A0ABZ3F1S5</accession>
<name>A0ABZ3F1S5_9FIRM</name>
<dbReference type="EMBL" id="CP146256">
    <property type="protein sequence ID" value="XAH75877.1"/>
    <property type="molecule type" value="Genomic_DNA"/>
</dbReference>